<keyword evidence="2" id="KW-1185">Reference proteome</keyword>
<protein>
    <submittedName>
        <fullName evidence="1">Uncharacterized protein</fullName>
    </submittedName>
</protein>
<comment type="caution">
    <text evidence="1">The sequence shown here is derived from an EMBL/GenBank/DDBJ whole genome shotgun (WGS) entry which is preliminary data.</text>
</comment>
<organism evidence="1 2">
    <name type="scientific">Agromyces terreus</name>
    <dbReference type="NCBI Taxonomy" id="424795"/>
    <lineage>
        <taxon>Bacteria</taxon>
        <taxon>Bacillati</taxon>
        <taxon>Actinomycetota</taxon>
        <taxon>Actinomycetes</taxon>
        <taxon>Micrococcales</taxon>
        <taxon>Microbacteriaceae</taxon>
        <taxon>Agromyces</taxon>
    </lineage>
</organism>
<dbReference type="RefSeq" id="WP_156998189.1">
    <property type="nucleotide sequence ID" value="NZ_BAAANU010000007.1"/>
</dbReference>
<dbReference type="EMBL" id="JAMZDY010000001">
    <property type="protein sequence ID" value="MCP2370689.1"/>
    <property type="molecule type" value="Genomic_DNA"/>
</dbReference>
<accession>A0A9X2KBK0</accession>
<name>A0A9X2KBK0_9MICO</name>
<gene>
    <name evidence="1" type="ORF">BJ978_001365</name>
</gene>
<dbReference type="AlphaFoldDB" id="A0A9X2KBK0"/>
<evidence type="ECO:0000313" key="1">
    <source>
        <dbReference type="EMBL" id="MCP2370689.1"/>
    </source>
</evidence>
<evidence type="ECO:0000313" key="2">
    <source>
        <dbReference type="Proteomes" id="UP001139722"/>
    </source>
</evidence>
<dbReference type="Proteomes" id="UP001139722">
    <property type="component" value="Unassembled WGS sequence"/>
</dbReference>
<reference evidence="1" key="1">
    <citation type="submission" date="2022-06" db="EMBL/GenBank/DDBJ databases">
        <title>Sequencing the genomes of 1000 actinobacteria strains.</title>
        <authorList>
            <person name="Klenk H.-P."/>
        </authorList>
    </citation>
    <scope>NUCLEOTIDE SEQUENCE</scope>
    <source>
        <strain evidence="1">DSM 22016</strain>
    </source>
</reference>
<sequence>MASSVSVRAGGSAVRLANLAPGACDVGRTRHLERSWGADVSSLGVF</sequence>
<proteinExistence type="predicted"/>